<evidence type="ECO:0000313" key="2">
    <source>
        <dbReference type="EMBL" id="VDN51973.1"/>
    </source>
</evidence>
<gene>
    <name evidence="2" type="ORF">DME_LOCUS1946</name>
</gene>
<reference evidence="2 4" key="2">
    <citation type="submission" date="2018-11" db="EMBL/GenBank/DDBJ databases">
        <authorList>
            <consortium name="Pathogen Informatics"/>
        </authorList>
    </citation>
    <scope>NUCLEOTIDE SEQUENCE [LARGE SCALE GENOMIC DNA]</scope>
</reference>
<keyword evidence="1" id="KW-0472">Membrane</keyword>
<keyword evidence="1" id="KW-1133">Transmembrane helix</keyword>
<keyword evidence="4" id="KW-1185">Reference proteome</keyword>
<feature type="transmembrane region" description="Helical" evidence="1">
    <location>
        <begin position="65"/>
        <end position="82"/>
    </location>
</feature>
<dbReference type="AlphaFoldDB" id="A0A0N4UJA3"/>
<accession>A0A0N4UJA3</accession>
<evidence type="ECO:0000313" key="5">
    <source>
        <dbReference type="WBParaSite" id="DME_0000772801-mRNA-1"/>
    </source>
</evidence>
<evidence type="ECO:0000313" key="3">
    <source>
        <dbReference type="Proteomes" id="UP000038040"/>
    </source>
</evidence>
<protein>
    <submittedName>
        <fullName evidence="5">Transmembrane protein</fullName>
    </submittedName>
</protein>
<proteinExistence type="predicted"/>
<name>A0A0N4UJA3_DRAME</name>
<dbReference type="EMBL" id="UYYG01000038">
    <property type="protein sequence ID" value="VDN51973.1"/>
    <property type="molecule type" value="Genomic_DNA"/>
</dbReference>
<dbReference type="OrthoDB" id="5848737at2759"/>
<feature type="transmembrane region" description="Helical" evidence="1">
    <location>
        <begin position="37"/>
        <end position="59"/>
    </location>
</feature>
<organism evidence="3 5">
    <name type="scientific">Dracunculus medinensis</name>
    <name type="common">Guinea worm</name>
    <dbReference type="NCBI Taxonomy" id="318479"/>
    <lineage>
        <taxon>Eukaryota</taxon>
        <taxon>Metazoa</taxon>
        <taxon>Ecdysozoa</taxon>
        <taxon>Nematoda</taxon>
        <taxon>Chromadorea</taxon>
        <taxon>Rhabditida</taxon>
        <taxon>Spirurina</taxon>
        <taxon>Dracunculoidea</taxon>
        <taxon>Dracunculidae</taxon>
        <taxon>Dracunculus</taxon>
    </lineage>
</organism>
<dbReference type="Proteomes" id="UP000274756">
    <property type="component" value="Unassembled WGS sequence"/>
</dbReference>
<reference evidence="5" key="1">
    <citation type="submission" date="2017-02" db="UniProtKB">
        <authorList>
            <consortium name="WormBaseParasite"/>
        </authorList>
    </citation>
    <scope>IDENTIFICATION</scope>
</reference>
<evidence type="ECO:0000256" key="1">
    <source>
        <dbReference type="SAM" id="Phobius"/>
    </source>
</evidence>
<keyword evidence="1" id="KW-0812">Transmembrane</keyword>
<dbReference type="Proteomes" id="UP000038040">
    <property type="component" value="Unplaced"/>
</dbReference>
<dbReference type="WBParaSite" id="DME_0000772801-mRNA-1">
    <property type="protein sequence ID" value="DME_0000772801-mRNA-1"/>
    <property type="gene ID" value="DME_0000772801"/>
</dbReference>
<sequence length="132" mass="15194">MGRCTRNSSKTAGHPACKTIRSNSTYSRKFIIARGDFFFLFFFTSENAIYGSLIMFVAINPVFLAIPYIIRNAHVCILIIIFKKKILGLEMFRYNNNLLMNWLEGRFERLKISVYRHNAVSSGFSEGISDFS</sequence>
<evidence type="ECO:0000313" key="4">
    <source>
        <dbReference type="Proteomes" id="UP000274756"/>
    </source>
</evidence>